<keyword evidence="1" id="KW-1133">Transmembrane helix</keyword>
<keyword evidence="4" id="KW-1185">Reference proteome</keyword>
<organism evidence="3 4">
    <name type="scientific">Virgisporangium aurantiacum</name>
    <dbReference type="NCBI Taxonomy" id="175570"/>
    <lineage>
        <taxon>Bacteria</taxon>
        <taxon>Bacillati</taxon>
        <taxon>Actinomycetota</taxon>
        <taxon>Actinomycetes</taxon>
        <taxon>Micromonosporales</taxon>
        <taxon>Micromonosporaceae</taxon>
        <taxon>Virgisporangium</taxon>
    </lineage>
</organism>
<dbReference type="InterPro" id="IPR005183">
    <property type="entry name" value="DUF305_CopM-like"/>
</dbReference>
<comment type="caution">
    <text evidence="3">The sequence shown here is derived from an EMBL/GenBank/DDBJ whole genome shotgun (WGS) entry which is preliminary data.</text>
</comment>
<dbReference type="InterPro" id="IPR012347">
    <property type="entry name" value="Ferritin-like"/>
</dbReference>
<evidence type="ECO:0000259" key="2">
    <source>
        <dbReference type="Pfam" id="PF03713"/>
    </source>
</evidence>
<dbReference type="PANTHER" id="PTHR36933">
    <property type="entry name" value="SLL0788 PROTEIN"/>
    <property type="match status" value="1"/>
</dbReference>
<dbReference type="RefSeq" id="WP_203987150.1">
    <property type="nucleotide sequence ID" value="NZ_BOPG01000005.1"/>
</dbReference>
<dbReference type="Gene3D" id="1.20.1260.10">
    <property type="match status" value="1"/>
</dbReference>
<accession>A0A8J3Z0X5</accession>
<feature type="transmembrane region" description="Helical" evidence="1">
    <location>
        <begin position="26"/>
        <end position="48"/>
    </location>
</feature>
<keyword evidence="1" id="KW-0812">Transmembrane</keyword>
<evidence type="ECO:0000313" key="4">
    <source>
        <dbReference type="Proteomes" id="UP000612585"/>
    </source>
</evidence>
<protein>
    <submittedName>
        <fullName evidence="3">DUF305 domain-containing protein</fullName>
    </submittedName>
</protein>
<dbReference type="Proteomes" id="UP000612585">
    <property type="component" value="Unassembled WGS sequence"/>
</dbReference>
<name>A0A8J3Z0X5_9ACTN</name>
<dbReference type="Pfam" id="PF03713">
    <property type="entry name" value="DUF305"/>
    <property type="match status" value="1"/>
</dbReference>
<dbReference type="AlphaFoldDB" id="A0A8J3Z0X5"/>
<sequence>MVVDELHDVDADEPAPQLERRPGRRFVVLAVLAAVALLGLGFLAGHWAPILTAPGDDSPEAGFARDMSTHHRQAVHMAMVEYDRGQDSTVRRIAYDIATTQQYQVGVMEGWLAEWRLPQTTDKDPMAWVPGSKQMLQADGRMPGLASKEELARLEAASGKDADILFCQLMLRHHLGGIHMIDAVLDLSDNDRVTELAAQMRQAQQGEIEALRELLKVLGAQPL</sequence>
<reference evidence="3" key="1">
    <citation type="submission" date="2021-01" db="EMBL/GenBank/DDBJ databases">
        <title>Whole genome shotgun sequence of Virgisporangium aurantiacum NBRC 16421.</title>
        <authorList>
            <person name="Komaki H."/>
            <person name="Tamura T."/>
        </authorList>
    </citation>
    <scope>NUCLEOTIDE SEQUENCE</scope>
    <source>
        <strain evidence="3">NBRC 16421</strain>
    </source>
</reference>
<dbReference type="EMBL" id="BOPG01000005">
    <property type="protein sequence ID" value="GIJ53211.1"/>
    <property type="molecule type" value="Genomic_DNA"/>
</dbReference>
<evidence type="ECO:0000256" key="1">
    <source>
        <dbReference type="SAM" id="Phobius"/>
    </source>
</evidence>
<keyword evidence="1" id="KW-0472">Membrane</keyword>
<feature type="domain" description="DUF305" evidence="2">
    <location>
        <begin position="60"/>
        <end position="215"/>
    </location>
</feature>
<evidence type="ECO:0000313" key="3">
    <source>
        <dbReference type="EMBL" id="GIJ53211.1"/>
    </source>
</evidence>
<dbReference type="PANTHER" id="PTHR36933:SF1">
    <property type="entry name" value="SLL0788 PROTEIN"/>
    <property type="match status" value="1"/>
</dbReference>
<gene>
    <name evidence="3" type="ORF">Vau01_007270</name>
</gene>
<proteinExistence type="predicted"/>